<feature type="transmembrane region" description="Helical" evidence="7">
    <location>
        <begin position="243"/>
        <end position="263"/>
    </location>
</feature>
<dbReference type="PANTHER" id="PTHR31735">
    <property type="entry name" value="VACUOLAR MEMBRANE PROTEIN YPL162C"/>
    <property type="match status" value="1"/>
</dbReference>
<dbReference type="FunFam" id="3.10.50.40:FF:000006">
    <property type="entry name" value="Peptidyl-prolyl cis-trans isomerase"/>
    <property type="match status" value="1"/>
</dbReference>
<dbReference type="SUPFAM" id="SSF54534">
    <property type="entry name" value="FKBP-like"/>
    <property type="match status" value="1"/>
</dbReference>
<dbReference type="Proteomes" id="UP000799778">
    <property type="component" value="Unassembled WGS sequence"/>
</dbReference>
<evidence type="ECO:0000259" key="9">
    <source>
        <dbReference type="PROSITE" id="PS50059"/>
    </source>
</evidence>
<proteinExistence type="predicted"/>
<feature type="compositionally biased region" description="Acidic residues" evidence="6">
    <location>
        <begin position="421"/>
        <end position="433"/>
    </location>
</feature>
<name>A0A6A5XGG6_9PLEO</name>
<keyword evidence="3 5" id="KW-0697">Rotamase</keyword>
<feature type="region of interest" description="Disordered" evidence="6">
    <location>
        <begin position="417"/>
        <end position="495"/>
    </location>
</feature>
<keyword evidence="8" id="KW-0732">Signal</keyword>
<feature type="compositionally biased region" description="Polar residues" evidence="6">
    <location>
        <begin position="170"/>
        <end position="187"/>
    </location>
</feature>
<dbReference type="Gene3D" id="3.10.50.40">
    <property type="match status" value="1"/>
</dbReference>
<feature type="domain" description="PPIase FKBP-type" evidence="9">
    <location>
        <begin position="43"/>
        <end position="131"/>
    </location>
</feature>
<evidence type="ECO:0000256" key="5">
    <source>
        <dbReference type="PROSITE-ProRule" id="PRU00277"/>
    </source>
</evidence>
<evidence type="ECO:0000256" key="6">
    <source>
        <dbReference type="SAM" id="MobiDB-lite"/>
    </source>
</evidence>
<dbReference type="EC" id="5.2.1.8" evidence="2 5"/>
<accession>A0A6A5XGG6</accession>
<organism evidence="10 11">
    <name type="scientific">Aaosphaeria arxii CBS 175.79</name>
    <dbReference type="NCBI Taxonomy" id="1450172"/>
    <lineage>
        <taxon>Eukaryota</taxon>
        <taxon>Fungi</taxon>
        <taxon>Dikarya</taxon>
        <taxon>Ascomycota</taxon>
        <taxon>Pezizomycotina</taxon>
        <taxon>Dothideomycetes</taxon>
        <taxon>Pleosporomycetidae</taxon>
        <taxon>Pleosporales</taxon>
        <taxon>Pleosporales incertae sedis</taxon>
        <taxon>Aaosphaeria</taxon>
    </lineage>
</organism>
<dbReference type="AlphaFoldDB" id="A0A6A5XGG6"/>
<dbReference type="Pfam" id="PF00254">
    <property type="entry name" value="FKBP_C"/>
    <property type="match status" value="1"/>
</dbReference>
<dbReference type="GO" id="GO:0003755">
    <property type="term" value="F:peptidyl-prolyl cis-trans isomerase activity"/>
    <property type="evidence" value="ECO:0007669"/>
    <property type="project" value="UniProtKB-KW"/>
</dbReference>
<keyword evidence="11" id="KW-1185">Reference proteome</keyword>
<keyword evidence="7" id="KW-0472">Membrane</keyword>
<feature type="chain" id="PRO_5025603597" description="peptidylprolyl isomerase" evidence="8">
    <location>
        <begin position="24"/>
        <end position="495"/>
    </location>
</feature>
<evidence type="ECO:0000256" key="4">
    <source>
        <dbReference type="ARBA" id="ARBA00023235"/>
    </source>
</evidence>
<dbReference type="GO" id="GO:0016020">
    <property type="term" value="C:membrane"/>
    <property type="evidence" value="ECO:0007669"/>
    <property type="project" value="TreeGrafter"/>
</dbReference>
<dbReference type="InterPro" id="IPR001179">
    <property type="entry name" value="PPIase_FKBP_dom"/>
</dbReference>
<dbReference type="InterPro" id="IPR022127">
    <property type="entry name" value="STIMATE/YPL162C"/>
</dbReference>
<comment type="catalytic activity">
    <reaction evidence="1 5">
        <text>[protein]-peptidylproline (omega=180) = [protein]-peptidylproline (omega=0)</text>
        <dbReference type="Rhea" id="RHEA:16237"/>
        <dbReference type="Rhea" id="RHEA-COMP:10747"/>
        <dbReference type="Rhea" id="RHEA-COMP:10748"/>
        <dbReference type="ChEBI" id="CHEBI:83833"/>
        <dbReference type="ChEBI" id="CHEBI:83834"/>
        <dbReference type="EC" id="5.2.1.8"/>
    </reaction>
</comment>
<feature type="region of interest" description="Disordered" evidence="6">
    <location>
        <begin position="131"/>
        <end position="192"/>
    </location>
</feature>
<evidence type="ECO:0000313" key="11">
    <source>
        <dbReference type="Proteomes" id="UP000799778"/>
    </source>
</evidence>
<keyword evidence="7" id="KW-0812">Transmembrane</keyword>
<feature type="signal peptide" evidence="8">
    <location>
        <begin position="1"/>
        <end position="23"/>
    </location>
</feature>
<dbReference type="EMBL" id="ML978073">
    <property type="protein sequence ID" value="KAF2012268.1"/>
    <property type="molecule type" value="Genomic_DNA"/>
</dbReference>
<keyword evidence="4 5" id="KW-0413">Isomerase</keyword>
<dbReference type="OrthoDB" id="431202at2759"/>
<dbReference type="Pfam" id="PF12400">
    <property type="entry name" value="STIMATE"/>
    <property type="match status" value="1"/>
</dbReference>
<dbReference type="PANTHER" id="PTHR31735:SF1">
    <property type="entry name" value="VACUOLAR MEMBRANE PROTEIN YPL162C"/>
    <property type="match status" value="1"/>
</dbReference>
<feature type="compositionally biased region" description="Basic and acidic residues" evidence="6">
    <location>
        <begin position="467"/>
        <end position="478"/>
    </location>
</feature>
<dbReference type="InterPro" id="IPR046357">
    <property type="entry name" value="PPIase_dom_sf"/>
</dbReference>
<dbReference type="RefSeq" id="XP_033380607.1">
    <property type="nucleotide sequence ID" value="XM_033525341.1"/>
</dbReference>
<feature type="transmembrane region" description="Helical" evidence="7">
    <location>
        <begin position="382"/>
        <end position="403"/>
    </location>
</feature>
<dbReference type="PROSITE" id="PS50059">
    <property type="entry name" value="FKBP_PPIASE"/>
    <property type="match status" value="1"/>
</dbReference>
<reference evidence="10" key="1">
    <citation type="journal article" date="2020" name="Stud. Mycol.">
        <title>101 Dothideomycetes genomes: a test case for predicting lifestyles and emergence of pathogens.</title>
        <authorList>
            <person name="Haridas S."/>
            <person name="Albert R."/>
            <person name="Binder M."/>
            <person name="Bloem J."/>
            <person name="Labutti K."/>
            <person name="Salamov A."/>
            <person name="Andreopoulos B."/>
            <person name="Baker S."/>
            <person name="Barry K."/>
            <person name="Bills G."/>
            <person name="Bluhm B."/>
            <person name="Cannon C."/>
            <person name="Castanera R."/>
            <person name="Culley D."/>
            <person name="Daum C."/>
            <person name="Ezra D."/>
            <person name="Gonzalez J."/>
            <person name="Henrissat B."/>
            <person name="Kuo A."/>
            <person name="Liang C."/>
            <person name="Lipzen A."/>
            <person name="Lutzoni F."/>
            <person name="Magnuson J."/>
            <person name="Mondo S."/>
            <person name="Nolan M."/>
            <person name="Ohm R."/>
            <person name="Pangilinan J."/>
            <person name="Park H.-J."/>
            <person name="Ramirez L."/>
            <person name="Alfaro M."/>
            <person name="Sun H."/>
            <person name="Tritt A."/>
            <person name="Yoshinaga Y."/>
            <person name="Zwiers L.-H."/>
            <person name="Turgeon B."/>
            <person name="Goodwin S."/>
            <person name="Spatafora J."/>
            <person name="Crous P."/>
            <person name="Grigoriev I."/>
        </authorList>
    </citation>
    <scope>NUCLEOTIDE SEQUENCE</scope>
    <source>
        <strain evidence="10">CBS 175.79</strain>
    </source>
</reference>
<feature type="transmembrane region" description="Helical" evidence="7">
    <location>
        <begin position="342"/>
        <end position="362"/>
    </location>
</feature>
<protein>
    <recommendedName>
        <fullName evidence="2 5">peptidylprolyl isomerase</fullName>
        <ecNumber evidence="2 5">5.2.1.8</ecNumber>
    </recommendedName>
</protein>
<keyword evidence="7" id="KW-1133">Transmembrane helix</keyword>
<evidence type="ECO:0000256" key="1">
    <source>
        <dbReference type="ARBA" id="ARBA00000971"/>
    </source>
</evidence>
<feature type="compositionally biased region" description="Basic and acidic residues" evidence="6">
    <location>
        <begin position="442"/>
        <end position="453"/>
    </location>
</feature>
<dbReference type="GeneID" id="54282738"/>
<evidence type="ECO:0000256" key="7">
    <source>
        <dbReference type="SAM" id="Phobius"/>
    </source>
</evidence>
<feature type="transmembrane region" description="Helical" evidence="7">
    <location>
        <begin position="283"/>
        <end position="304"/>
    </location>
</feature>
<evidence type="ECO:0000313" key="10">
    <source>
        <dbReference type="EMBL" id="KAF2012268.1"/>
    </source>
</evidence>
<evidence type="ECO:0000256" key="3">
    <source>
        <dbReference type="ARBA" id="ARBA00023110"/>
    </source>
</evidence>
<sequence length="495" mass="54024">MRFLSTPLPALSLSALLITSASAQALGIQVTKAVDCQRKTESGDRISVNYKGTLESDGSTFDSSYDRGVPFTFKLGAGQVIKGWDQGLLGMCIGEGRKLIIPPSFGYGQEANGAIPAGSTLVFETELMGIQGVDPEPQPQRPTRPDTKPQGSSAAETNTDPTPSPVESKPASTSVPDVQAAQPTATDMSPMDENDNECHLLGSYALIVQGALGLLAVSSLVYKRWRETPRRPLKIWFFDVSKQVFGSVLLHLANIVMSMFSSGKFDVAAKTVAEDGQQPNPCSFYLLNLAIDTTIGIAILVVLLKLIHKGAALTPLANPPESIRSGNYGQPARATWWLKQSFLYFLGLLGMKFCVFLIFQLLPWIAWVGDWALRWTEGNTTLQITFVMFIFPLIMNAIQYWIIDGFIKDPAGNDSHYASVESDESDNESDDDAWLERHRRSRDGGDSDTERVESAPLKEANPTPVPIRKDSGKDRDYDPDTDGAQGSSRAGLKMH</sequence>
<gene>
    <name evidence="10" type="ORF">BU24DRAFT_397253</name>
</gene>
<evidence type="ECO:0000256" key="2">
    <source>
        <dbReference type="ARBA" id="ARBA00013194"/>
    </source>
</evidence>
<feature type="compositionally biased region" description="Polar residues" evidence="6">
    <location>
        <begin position="149"/>
        <end position="161"/>
    </location>
</feature>
<evidence type="ECO:0000256" key="8">
    <source>
        <dbReference type="SAM" id="SignalP"/>
    </source>
</evidence>
<feature type="transmembrane region" description="Helical" evidence="7">
    <location>
        <begin position="201"/>
        <end position="222"/>
    </location>
</feature>